<protein>
    <recommendedName>
        <fullName evidence="3">Fungal N-terminal domain-containing protein</fullName>
    </recommendedName>
</protein>
<reference evidence="2" key="1">
    <citation type="submission" date="2011-10" db="EMBL/GenBank/DDBJ databases">
        <title>The Genome Sequence of Fusarium oxysporum HDV247.</title>
        <authorList>
            <consortium name="The Broad Institute Genome Sequencing Platform"/>
            <person name="Ma L.-J."/>
            <person name="Gale L.R."/>
            <person name="Schwartz D.C."/>
            <person name="Zhou S."/>
            <person name="Corby-Kistler H."/>
            <person name="Young S.K."/>
            <person name="Zeng Q."/>
            <person name="Gargeya S."/>
            <person name="Fitzgerald M."/>
            <person name="Haas B."/>
            <person name="Abouelleil A."/>
            <person name="Alvarado L."/>
            <person name="Arachchi H.M."/>
            <person name="Berlin A."/>
            <person name="Brown A."/>
            <person name="Chapman S.B."/>
            <person name="Chen Z."/>
            <person name="Dunbar C."/>
            <person name="Freedman E."/>
            <person name="Gearin G."/>
            <person name="Goldberg J."/>
            <person name="Griggs A."/>
            <person name="Gujja S."/>
            <person name="Heiman D."/>
            <person name="Howarth C."/>
            <person name="Larson L."/>
            <person name="Lui A."/>
            <person name="MacDonald P.J.P."/>
            <person name="Montmayeur A."/>
            <person name="Murphy C."/>
            <person name="Neiman D."/>
            <person name="Pearson M."/>
            <person name="Priest M."/>
            <person name="Roberts A."/>
            <person name="Saif S."/>
            <person name="Shea T."/>
            <person name="Shenoy N."/>
            <person name="Sisk P."/>
            <person name="Stolte C."/>
            <person name="Sykes S."/>
            <person name="Wortman J."/>
            <person name="Nusbaum C."/>
            <person name="Birren B."/>
        </authorList>
    </citation>
    <scope>NUCLEOTIDE SEQUENCE [LARGE SCALE GENOMIC DNA]</scope>
    <source>
        <strain evidence="2">HDV247</strain>
    </source>
</reference>
<dbReference type="AlphaFoldDB" id="W9Q0T1"/>
<evidence type="ECO:0000256" key="1">
    <source>
        <dbReference type="SAM" id="Coils"/>
    </source>
</evidence>
<dbReference type="HOGENOM" id="CLU_343891_0_0_1"/>
<keyword evidence="1" id="KW-0175">Coiled coil</keyword>
<evidence type="ECO:0008006" key="3">
    <source>
        <dbReference type="Google" id="ProtNLM"/>
    </source>
</evidence>
<proteinExistence type="predicted"/>
<name>W9Q0T1_FUSOX</name>
<sequence>MSFGFGVGDFIAVGELCWKIYTRVYKVSRDAPEELRALIQELGNLSNTMTLLNEEFRDTEEWVKRAGERRLEYTCKVMRQAKETLQKMDRLANKYAELGMGDSSEGSRRSFRIQWNRIKYALEVSSINELRSKFMSHNFQLTLLLQGAQNSSLERIEKQQTQTDIKLEELRNVMISERSSRESPLLNAPLDTEVRAELSAAFLRSAETGNRPWATIGIDDWLQAGKWWLLKARSQINHLTQGSGVESQTYINLLKACWILTDIVSIHPQRTHLGASNDRRNDDIRNLSQIAKISLETFPSFDFQLHDVEGCTMNIWLQAPPSSTIAPRRQFSINRDRPSWQTSDGEVLFQCFAEIYSTNDNAETTENTENTANECFLMLEVPQQGIYLNAILQNFAGQDICKLKVETPKASLYSRSTVPDGWRILKHRIEKLGSAVRLLNDQDTNALNAIIEGFQLFRSAFQPASLSVSMVHSVSVLVNWPSPYFTSLLLPGYDIGFPARSDQLALLLRNIIDALIKKGYQDKIPTSEFLAKDCLKVQLPLEAFTWKLICWHCEKFADMKHLLEGLNTEEPPRDSLIQSAFLRLDRDFLSQLMQYIKHEDGWHPHDILIMVEAALSSDDVGYLLWILERVAASVISEHQTRIFQLVYSSRRLRHIDAMIQVVVPRPVDIAVTLAWYLDSSDEQRFRDFLHMVEGRGGSFRGKPADEVDFTNFYPAFVAGCSRLIEIQSSNSLSLYLDSLEELGIDFHRIKARESTESSQLAVLPALVSPDPSFLRILLEREVVVAVMQPFVVEYESWKYEGIERKISFRELVQYPPPPMPHWPLYCAVVLACDTEFLQLLGQHGASLQQESRVNEDQASKAQGIVDHLSRLLSLEDARLEHMEALMFCHILIHVGIKGGHYRIFGFNKWKATEKTTDYRETWSCMERLLYRDGFFLSCSNPCDFAFRGEWKRQPDKRSKLMSRYSELPNHYPKHLQTQSNWDIWRQDALQILRKLI</sequence>
<gene>
    <name evidence="2" type="ORF">FOVG_03577</name>
</gene>
<feature type="coiled-coil region" evidence="1">
    <location>
        <begin position="35"/>
        <end position="98"/>
    </location>
</feature>
<dbReference type="Proteomes" id="UP000030751">
    <property type="component" value="Unassembled WGS sequence"/>
</dbReference>
<dbReference type="OrthoDB" id="3045089at2759"/>
<evidence type="ECO:0000313" key="2">
    <source>
        <dbReference type="EMBL" id="EXA51104.1"/>
    </source>
</evidence>
<reference evidence="2" key="2">
    <citation type="submission" date="2012-05" db="EMBL/GenBank/DDBJ databases">
        <title>Annotation of the Genome Sequence of Fusarium oxysporum HDV247.</title>
        <authorList>
            <consortium name="The Broad Institute Genomics Platform"/>
            <person name="Ma L.-J."/>
            <person name="Corby-Kistler H."/>
            <person name="Broz K."/>
            <person name="Gale L.R."/>
            <person name="Jonkers W."/>
            <person name="O'Donnell K."/>
            <person name="Ploetz R."/>
            <person name="Steinberg C."/>
            <person name="Schwartz D.C."/>
            <person name="VanEtten H."/>
            <person name="Zhou S."/>
            <person name="Young S.K."/>
            <person name="Zeng Q."/>
            <person name="Gargeya S."/>
            <person name="Fitzgerald M."/>
            <person name="Abouelleil A."/>
            <person name="Alvarado L."/>
            <person name="Chapman S.B."/>
            <person name="Gainer-Dewar J."/>
            <person name="Goldberg J."/>
            <person name="Griggs A."/>
            <person name="Gujja S."/>
            <person name="Hansen M."/>
            <person name="Howarth C."/>
            <person name="Imamovic A."/>
            <person name="Ireland A."/>
            <person name="Larimer J."/>
            <person name="McCowan C."/>
            <person name="Murphy C."/>
            <person name="Pearson M."/>
            <person name="Poon T.W."/>
            <person name="Priest M."/>
            <person name="Roberts A."/>
            <person name="Saif S."/>
            <person name="Shea T."/>
            <person name="Sykes S."/>
            <person name="Wortman J."/>
            <person name="Nusbaum C."/>
            <person name="Birren B."/>
        </authorList>
    </citation>
    <scope>NUCLEOTIDE SEQUENCE</scope>
    <source>
        <strain evidence="2">HDV247</strain>
    </source>
</reference>
<dbReference type="EMBL" id="JH650969">
    <property type="protein sequence ID" value="EXA51104.1"/>
    <property type="molecule type" value="Genomic_DNA"/>
</dbReference>
<organism evidence="2">
    <name type="scientific">Fusarium oxysporum f. sp. pisi HDV247</name>
    <dbReference type="NCBI Taxonomy" id="1080344"/>
    <lineage>
        <taxon>Eukaryota</taxon>
        <taxon>Fungi</taxon>
        <taxon>Dikarya</taxon>
        <taxon>Ascomycota</taxon>
        <taxon>Pezizomycotina</taxon>
        <taxon>Sordariomycetes</taxon>
        <taxon>Hypocreomycetidae</taxon>
        <taxon>Hypocreales</taxon>
        <taxon>Nectriaceae</taxon>
        <taxon>Fusarium</taxon>
        <taxon>Fusarium oxysporum species complex</taxon>
    </lineage>
</organism>
<accession>W9Q0T1</accession>